<reference evidence="2" key="1">
    <citation type="submission" date="2014-09" db="EMBL/GenBank/DDBJ databases">
        <authorList>
            <person name="Magalhaes I.L.F."/>
            <person name="Oliveira U."/>
            <person name="Santos F.R."/>
            <person name="Vidigal T.H.D.A."/>
            <person name="Brescovit A.D."/>
            <person name="Santos A.J."/>
        </authorList>
    </citation>
    <scope>NUCLEOTIDE SEQUENCE</scope>
    <source>
        <tissue evidence="2">Shoot tissue taken approximately 20 cm above the soil surface</tissue>
    </source>
</reference>
<feature type="compositionally biased region" description="Polar residues" evidence="1">
    <location>
        <begin position="1"/>
        <end position="14"/>
    </location>
</feature>
<proteinExistence type="predicted"/>
<sequence>MMSTAKNAFTTLSTIARAPSGFRMKPNSNGETHAE</sequence>
<evidence type="ECO:0000256" key="1">
    <source>
        <dbReference type="SAM" id="MobiDB-lite"/>
    </source>
</evidence>
<feature type="compositionally biased region" description="Polar residues" evidence="1">
    <location>
        <begin position="26"/>
        <end position="35"/>
    </location>
</feature>
<organism evidence="2">
    <name type="scientific">Arundo donax</name>
    <name type="common">Giant reed</name>
    <name type="synonym">Donax arundinaceus</name>
    <dbReference type="NCBI Taxonomy" id="35708"/>
    <lineage>
        <taxon>Eukaryota</taxon>
        <taxon>Viridiplantae</taxon>
        <taxon>Streptophyta</taxon>
        <taxon>Embryophyta</taxon>
        <taxon>Tracheophyta</taxon>
        <taxon>Spermatophyta</taxon>
        <taxon>Magnoliopsida</taxon>
        <taxon>Liliopsida</taxon>
        <taxon>Poales</taxon>
        <taxon>Poaceae</taxon>
        <taxon>PACMAD clade</taxon>
        <taxon>Arundinoideae</taxon>
        <taxon>Arundineae</taxon>
        <taxon>Arundo</taxon>
    </lineage>
</organism>
<dbReference type="EMBL" id="GBRH01234436">
    <property type="protein sequence ID" value="JAD63459.1"/>
    <property type="molecule type" value="Transcribed_RNA"/>
</dbReference>
<protein>
    <submittedName>
        <fullName evidence="2">Kch5</fullName>
    </submittedName>
</protein>
<dbReference type="AlphaFoldDB" id="A0A0A9BHK3"/>
<accession>A0A0A9BHK3</accession>
<reference evidence="2" key="2">
    <citation type="journal article" date="2015" name="Data Brief">
        <title>Shoot transcriptome of the giant reed, Arundo donax.</title>
        <authorList>
            <person name="Barrero R.A."/>
            <person name="Guerrero F.D."/>
            <person name="Moolhuijzen P."/>
            <person name="Goolsby J.A."/>
            <person name="Tidwell J."/>
            <person name="Bellgard S.E."/>
            <person name="Bellgard M.I."/>
        </authorList>
    </citation>
    <scope>NUCLEOTIDE SEQUENCE</scope>
    <source>
        <tissue evidence="2">Shoot tissue taken approximately 20 cm above the soil surface</tissue>
    </source>
</reference>
<evidence type="ECO:0000313" key="2">
    <source>
        <dbReference type="EMBL" id="JAD63459.1"/>
    </source>
</evidence>
<feature type="region of interest" description="Disordered" evidence="1">
    <location>
        <begin position="1"/>
        <end position="35"/>
    </location>
</feature>
<name>A0A0A9BHK3_ARUDO</name>